<evidence type="ECO:0000313" key="2">
    <source>
        <dbReference type="EMBL" id="MBB2995276.1"/>
    </source>
</evidence>
<comment type="caution">
    <text evidence="2">The sequence shown here is derived from an EMBL/GenBank/DDBJ whole genome shotgun (WGS) entry which is preliminary data.</text>
</comment>
<dbReference type="AlphaFoldDB" id="A0A839QMP9"/>
<dbReference type="EMBL" id="JACHVS010000001">
    <property type="protein sequence ID" value="MBB2995276.1"/>
    <property type="molecule type" value="Genomic_DNA"/>
</dbReference>
<evidence type="ECO:0000256" key="1">
    <source>
        <dbReference type="SAM" id="MobiDB-lite"/>
    </source>
</evidence>
<keyword evidence="3" id="KW-1185">Reference proteome</keyword>
<organism evidence="2 3">
    <name type="scientific">Paeniglutamicibacter cryotolerans</name>
    <dbReference type="NCBI Taxonomy" id="670079"/>
    <lineage>
        <taxon>Bacteria</taxon>
        <taxon>Bacillati</taxon>
        <taxon>Actinomycetota</taxon>
        <taxon>Actinomycetes</taxon>
        <taxon>Micrococcales</taxon>
        <taxon>Micrococcaceae</taxon>
        <taxon>Paeniglutamicibacter</taxon>
    </lineage>
</organism>
<proteinExistence type="predicted"/>
<gene>
    <name evidence="2" type="ORF">E9229_001467</name>
</gene>
<name>A0A839QMP9_9MICC</name>
<reference evidence="2 3" key="1">
    <citation type="submission" date="2020-08" db="EMBL/GenBank/DDBJ databases">
        <title>Sequencing the genomes of 1000 actinobacteria strains.</title>
        <authorList>
            <person name="Klenk H.-P."/>
        </authorList>
    </citation>
    <scope>NUCLEOTIDE SEQUENCE [LARGE SCALE GENOMIC DNA]</scope>
    <source>
        <strain evidence="2 3">DSM 22826</strain>
    </source>
</reference>
<feature type="compositionally biased region" description="Polar residues" evidence="1">
    <location>
        <begin position="1"/>
        <end position="18"/>
    </location>
</feature>
<dbReference type="Proteomes" id="UP000523000">
    <property type="component" value="Unassembled WGS sequence"/>
</dbReference>
<accession>A0A839QMP9</accession>
<sequence>MASSSASWAGVNGTSGKSGRQPIGKEAIIAPSGFSDSESVPSGAAVAFIAGGNPGWNPYARGNTAPMVYGYPRSAPDAGRIRERGSAAARRLGREVGPVSTLRGRYGHAGVR</sequence>
<feature type="region of interest" description="Disordered" evidence="1">
    <location>
        <begin position="1"/>
        <end position="39"/>
    </location>
</feature>
<evidence type="ECO:0000313" key="3">
    <source>
        <dbReference type="Proteomes" id="UP000523000"/>
    </source>
</evidence>
<protein>
    <submittedName>
        <fullName evidence="2">Uncharacterized protein</fullName>
    </submittedName>
</protein>